<dbReference type="EMBL" id="KQ474076">
    <property type="protein sequence ID" value="KPV76499.1"/>
    <property type="molecule type" value="Genomic_DNA"/>
</dbReference>
<gene>
    <name evidence="2" type="ORF">RHOBADRAFT_42840</name>
</gene>
<reference evidence="2 3" key="1">
    <citation type="journal article" date="2015" name="Front. Microbiol.">
        <title>Genome sequence of the plant growth promoting endophytic yeast Rhodotorula graminis WP1.</title>
        <authorList>
            <person name="Firrincieli A."/>
            <person name="Otillar R."/>
            <person name="Salamov A."/>
            <person name="Schmutz J."/>
            <person name="Khan Z."/>
            <person name="Redman R.S."/>
            <person name="Fleck N.D."/>
            <person name="Lindquist E."/>
            <person name="Grigoriev I.V."/>
            <person name="Doty S.L."/>
        </authorList>
    </citation>
    <scope>NUCLEOTIDE SEQUENCE [LARGE SCALE GENOMIC DNA]</scope>
    <source>
        <strain evidence="2 3">WP1</strain>
    </source>
</reference>
<proteinExistence type="predicted"/>
<accession>A0A194S7H3</accession>
<dbReference type="Proteomes" id="UP000053890">
    <property type="component" value="Unassembled WGS sequence"/>
</dbReference>
<dbReference type="OrthoDB" id="198787at2759"/>
<sequence length="292" mass="31004">MDAVPTTSSIPAPLARLYAKFPLYEVPASQGTTPPPVRPTLWAYGPPPAGHRESLDPLCRAAQAFARFSLADGAADVRWMDWQGQEGAPGGTLPALHTPEGDLVVGDEVSAWVAAQGAAPLPAKGKKGSADAPAPSDPSHQAFLALVLSTLLPALLSSLYLSPPSLVPPVVPSRQRPVLAAVAHRYLSWNDRATRIDQIKRLRGGKLGKAAVLDLEEVEREARDTIEALEVKLGDEDPNGWFGGASSPTRLDALVYALLSIASVLPPSCDKVLRPTLERCPRLLAWVKAHGP</sequence>
<evidence type="ECO:0000313" key="3">
    <source>
        <dbReference type="Proteomes" id="UP000053890"/>
    </source>
</evidence>
<dbReference type="RefSeq" id="XP_018272548.1">
    <property type="nucleotide sequence ID" value="XM_018414118.1"/>
</dbReference>
<dbReference type="InterPro" id="IPR033468">
    <property type="entry name" value="Metaxin_GST"/>
</dbReference>
<evidence type="ECO:0000259" key="1">
    <source>
        <dbReference type="Pfam" id="PF17171"/>
    </source>
</evidence>
<name>A0A194S7H3_RHOGW</name>
<dbReference type="AlphaFoldDB" id="A0A194S7H3"/>
<organism evidence="2 3">
    <name type="scientific">Rhodotorula graminis (strain WP1)</name>
    <dbReference type="NCBI Taxonomy" id="578459"/>
    <lineage>
        <taxon>Eukaryota</taxon>
        <taxon>Fungi</taxon>
        <taxon>Dikarya</taxon>
        <taxon>Basidiomycota</taxon>
        <taxon>Pucciniomycotina</taxon>
        <taxon>Microbotryomycetes</taxon>
        <taxon>Sporidiobolales</taxon>
        <taxon>Sporidiobolaceae</taxon>
        <taxon>Rhodotorula</taxon>
    </lineage>
</organism>
<dbReference type="Pfam" id="PF17171">
    <property type="entry name" value="GST_C_6"/>
    <property type="match status" value="1"/>
</dbReference>
<dbReference type="GeneID" id="28974566"/>
<dbReference type="STRING" id="578459.A0A194S7H3"/>
<dbReference type="SUPFAM" id="SSF47616">
    <property type="entry name" value="GST C-terminal domain-like"/>
    <property type="match status" value="1"/>
</dbReference>
<dbReference type="OMA" id="QEDSITW"/>
<feature type="domain" description="Metaxin glutathione S-transferase" evidence="1">
    <location>
        <begin position="222"/>
        <end position="288"/>
    </location>
</feature>
<keyword evidence="3" id="KW-1185">Reference proteome</keyword>
<dbReference type="InterPro" id="IPR036282">
    <property type="entry name" value="Glutathione-S-Trfase_C_sf"/>
</dbReference>
<protein>
    <recommendedName>
        <fullName evidence="1">Metaxin glutathione S-transferase domain-containing protein</fullName>
    </recommendedName>
</protein>
<evidence type="ECO:0000313" key="2">
    <source>
        <dbReference type="EMBL" id="KPV76499.1"/>
    </source>
</evidence>